<dbReference type="Proteomes" id="UP000011758">
    <property type="component" value="Unassembled WGS sequence"/>
</dbReference>
<dbReference type="InterPro" id="IPR036086">
    <property type="entry name" value="ParB/Sulfiredoxin_sf"/>
</dbReference>
<accession>M2NF92</accession>
<organism evidence="1 2">
    <name type="scientific">Eggerthia catenaformis OT 569 = DSM 20559</name>
    <dbReference type="NCBI Taxonomy" id="999415"/>
    <lineage>
        <taxon>Bacteria</taxon>
        <taxon>Bacillati</taxon>
        <taxon>Bacillota</taxon>
        <taxon>Erysipelotrichia</taxon>
        <taxon>Erysipelotrichales</taxon>
        <taxon>Coprobacillaceae</taxon>
        <taxon>Eggerthia</taxon>
    </lineage>
</organism>
<proteinExistence type="predicted"/>
<dbReference type="eggNOG" id="ENOG5032ZMH">
    <property type="taxonomic scope" value="Bacteria"/>
</dbReference>
<comment type="caution">
    <text evidence="1">The sequence shown here is derived from an EMBL/GenBank/DDBJ whole genome shotgun (WGS) entry which is preliminary data.</text>
</comment>
<gene>
    <name evidence="1" type="ORF">HMPREF9943_00920</name>
</gene>
<sequence>MRIRKLNLSDIHYIRKNYSQNLKESILRIGFSFPIKVRLTNNQYYCIDGHKRLSCLEDILLSDSYYKRGSEIPVIIDNNGDIRSNDQWYDRNKH</sequence>
<evidence type="ECO:0000313" key="1">
    <source>
        <dbReference type="EMBL" id="EMD16878.1"/>
    </source>
</evidence>
<dbReference type="Gene3D" id="3.90.1530.10">
    <property type="entry name" value="Conserved hypothetical protein from pyrococcus furiosus pfu- 392566-001, ParB domain"/>
    <property type="match status" value="1"/>
</dbReference>
<evidence type="ECO:0000313" key="2">
    <source>
        <dbReference type="Proteomes" id="UP000011758"/>
    </source>
</evidence>
<dbReference type="STRING" id="999415.HMPREF9943_00920"/>
<dbReference type="BioCyc" id="ECAT999415-HMP:GTTI-943-MONOMER"/>
<dbReference type="RefSeq" id="WP_004802506.1">
    <property type="nucleotide sequence ID" value="NZ_AUGJ01000012.1"/>
</dbReference>
<name>M2NF92_9FIRM</name>
<dbReference type="SUPFAM" id="SSF110849">
    <property type="entry name" value="ParB/Sulfiredoxin"/>
    <property type="match status" value="1"/>
</dbReference>
<dbReference type="OrthoDB" id="1645114at2"/>
<keyword evidence="2" id="KW-1185">Reference proteome</keyword>
<protein>
    <submittedName>
        <fullName evidence="1">Uncharacterized protein</fullName>
    </submittedName>
</protein>
<dbReference type="EMBL" id="AGEJ01000013">
    <property type="protein sequence ID" value="EMD16878.1"/>
    <property type="molecule type" value="Genomic_DNA"/>
</dbReference>
<reference evidence="1 2" key="1">
    <citation type="submission" date="2013-02" db="EMBL/GenBank/DDBJ databases">
        <title>The Genome Sequence of Lactobacillus catenaformis F0143.</title>
        <authorList>
            <consortium name="The Broad Institute Genome Sequencing Platform"/>
            <person name="Earl A."/>
            <person name="Ward D."/>
            <person name="Feldgarden M."/>
            <person name="Gevers D."/>
            <person name="Izard J."/>
            <person name="Blanton J.M."/>
            <person name="Mathney J."/>
            <person name="Dewhirst F.E."/>
            <person name="Young S.K."/>
            <person name="Zeng Q."/>
            <person name="Gargeya S."/>
            <person name="Fitzgerald M."/>
            <person name="Haas B."/>
            <person name="Abouelleil A."/>
            <person name="Alvarado L."/>
            <person name="Arachchi H.M."/>
            <person name="Berlin A."/>
            <person name="Chapman S.B."/>
            <person name="Gearin G."/>
            <person name="Goldberg J."/>
            <person name="Griggs A."/>
            <person name="Gujja S."/>
            <person name="Hansen M."/>
            <person name="Heiman D."/>
            <person name="Howarth C."/>
            <person name="Larimer J."/>
            <person name="Lui A."/>
            <person name="MacDonald P.J.P."/>
            <person name="McCowen C."/>
            <person name="Montmayeur A."/>
            <person name="Murphy C."/>
            <person name="Neiman D."/>
            <person name="Pearson M."/>
            <person name="Priest M."/>
            <person name="Roberts A."/>
            <person name="Saif S."/>
            <person name="Shea T."/>
            <person name="Sisk P."/>
            <person name="Stolte C."/>
            <person name="Sykes S."/>
            <person name="Wortman J."/>
            <person name="Nusbaum C."/>
            <person name="Birren B."/>
        </authorList>
    </citation>
    <scope>NUCLEOTIDE SEQUENCE [LARGE SCALE GENOMIC DNA]</scope>
    <source>
        <strain evidence="1 2">OT 569</strain>
    </source>
</reference>
<dbReference type="AlphaFoldDB" id="M2NF92"/>